<dbReference type="PANTHER" id="PTHR42964">
    <property type="entry name" value="ENOYL-COA HYDRATASE"/>
    <property type="match status" value="1"/>
</dbReference>
<dbReference type="GO" id="GO:0008300">
    <property type="term" value="P:isoprenoid catabolic process"/>
    <property type="evidence" value="ECO:0007669"/>
    <property type="project" value="TreeGrafter"/>
</dbReference>
<dbReference type="InterPro" id="IPR018376">
    <property type="entry name" value="Enoyl-CoA_hyd/isom_CS"/>
</dbReference>
<dbReference type="CDD" id="cd06558">
    <property type="entry name" value="crotonase-like"/>
    <property type="match status" value="1"/>
</dbReference>
<dbReference type="AlphaFoldDB" id="A0A3N2BY64"/>
<dbReference type="GO" id="GO:0003824">
    <property type="term" value="F:catalytic activity"/>
    <property type="evidence" value="ECO:0007669"/>
    <property type="project" value="InterPro"/>
</dbReference>
<reference evidence="3 4" key="1">
    <citation type="submission" date="2018-11" db="EMBL/GenBank/DDBJ databases">
        <title>Sequencing the genomes of 1000 actinobacteria strains.</title>
        <authorList>
            <person name="Klenk H.-P."/>
        </authorList>
    </citation>
    <scope>NUCLEOTIDE SEQUENCE [LARGE SCALE GENOMIC DNA]</scope>
    <source>
        <strain evidence="3 4">DSM 14012</strain>
    </source>
</reference>
<proteinExistence type="inferred from homology"/>
<dbReference type="SUPFAM" id="SSF52096">
    <property type="entry name" value="ClpP/crotonase"/>
    <property type="match status" value="1"/>
</dbReference>
<organism evidence="3 4">
    <name type="scientific">Plantibacter flavus</name>
    <dbReference type="NCBI Taxonomy" id="150123"/>
    <lineage>
        <taxon>Bacteria</taxon>
        <taxon>Bacillati</taxon>
        <taxon>Actinomycetota</taxon>
        <taxon>Actinomycetes</taxon>
        <taxon>Micrococcales</taxon>
        <taxon>Microbacteriaceae</taxon>
        <taxon>Plantibacter</taxon>
    </lineage>
</organism>
<evidence type="ECO:0000313" key="4">
    <source>
        <dbReference type="Proteomes" id="UP000266915"/>
    </source>
</evidence>
<keyword evidence="4" id="KW-1185">Reference proteome</keyword>
<gene>
    <name evidence="3" type="ORF">EDD42_0248</name>
</gene>
<dbReference type="RefSeq" id="WP_085514288.1">
    <property type="nucleotide sequence ID" value="NZ_FXAP01000008.1"/>
</dbReference>
<dbReference type="PROSITE" id="PS00166">
    <property type="entry name" value="ENOYL_COA_HYDRATASE"/>
    <property type="match status" value="1"/>
</dbReference>
<evidence type="ECO:0000256" key="2">
    <source>
        <dbReference type="RuleBase" id="RU003707"/>
    </source>
</evidence>
<evidence type="ECO:0000313" key="3">
    <source>
        <dbReference type="EMBL" id="ROR80211.1"/>
    </source>
</evidence>
<dbReference type="PANTHER" id="PTHR42964:SF1">
    <property type="entry name" value="POLYKETIDE BIOSYNTHESIS ENOYL-COA HYDRATASE PKSH-RELATED"/>
    <property type="match status" value="1"/>
</dbReference>
<dbReference type="InterPro" id="IPR051683">
    <property type="entry name" value="Enoyl-CoA_Hydratase/Isomerase"/>
</dbReference>
<sequence length="277" mass="28980">MTSDDTILFEVSDGLAHLTLNRPTSLNAIDDRAARRWRDLALEIAERDDVRAVLFDANGPAFCAGGDVLAMSRMGDGSAGSTGAFVTELADIIHEGHRTLQSVAKPIVAAVQGAVAGGGLGFMLVADVIIASDRAKFVSKYADIGLTPDCGVSTLLPEAVGMRRALELTLGPRMLSAEEALDWGLVTEVVPAEQLDTRAREVAAFWLAGATAAFGQARRLLRESVGRGYQDALDDEARTIGAAIETPESVARVAAFAAASAKRAAASTTTTPKEPTA</sequence>
<dbReference type="EMBL" id="RKHL01000001">
    <property type="protein sequence ID" value="ROR80211.1"/>
    <property type="molecule type" value="Genomic_DNA"/>
</dbReference>
<dbReference type="InterPro" id="IPR029045">
    <property type="entry name" value="ClpP/crotonase-like_dom_sf"/>
</dbReference>
<comment type="caution">
    <text evidence="3">The sequence shown here is derived from an EMBL/GenBank/DDBJ whole genome shotgun (WGS) entry which is preliminary data.</text>
</comment>
<dbReference type="Proteomes" id="UP000266915">
    <property type="component" value="Unassembled WGS sequence"/>
</dbReference>
<dbReference type="Gene3D" id="3.90.226.10">
    <property type="entry name" value="2-enoyl-CoA Hydratase, Chain A, domain 1"/>
    <property type="match status" value="1"/>
</dbReference>
<accession>A0A3N2BY64</accession>
<protein>
    <submittedName>
        <fullName evidence="3">Enoyl-CoA hydratase</fullName>
    </submittedName>
</protein>
<comment type="similarity">
    <text evidence="1 2">Belongs to the enoyl-CoA hydratase/isomerase family.</text>
</comment>
<dbReference type="InterPro" id="IPR001753">
    <property type="entry name" value="Enoyl-CoA_hydra/iso"/>
</dbReference>
<name>A0A3N2BY64_9MICO</name>
<evidence type="ECO:0000256" key="1">
    <source>
        <dbReference type="ARBA" id="ARBA00005254"/>
    </source>
</evidence>
<dbReference type="Pfam" id="PF00378">
    <property type="entry name" value="ECH_1"/>
    <property type="match status" value="1"/>
</dbReference>